<name>A0A5R9BC41_9MICC</name>
<dbReference type="EMBL" id="VAVZ01000019">
    <property type="protein sequence ID" value="TLP97079.1"/>
    <property type="molecule type" value="Genomic_DNA"/>
</dbReference>
<keyword evidence="2" id="KW-1185">Reference proteome</keyword>
<dbReference type="OrthoDB" id="4184144at2"/>
<dbReference type="AlphaFoldDB" id="A0A5R9BC41"/>
<gene>
    <name evidence="1" type="ORF">FEF26_08235</name>
</gene>
<evidence type="ECO:0000313" key="2">
    <source>
        <dbReference type="Proteomes" id="UP000310458"/>
    </source>
</evidence>
<comment type="caution">
    <text evidence="1">The sequence shown here is derived from an EMBL/GenBank/DDBJ whole genome shotgun (WGS) entry which is preliminary data.</text>
</comment>
<sequence>MSVNSEDEAKKALNIGTWRELSKDKFMEFTSMLPDLSENVQSKIIEQIPHFRELATDSVQTIGESFGKALTSSDSSTDRVHAAHEELRAALIGMLNEPELTFEQKMQIADRIGESVRGQSEQDTKHKNFIDTWYGRSLTAVGGVLVVTVGVIVGRGRIGGGGSP</sequence>
<protein>
    <submittedName>
        <fullName evidence="1">Uncharacterized protein</fullName>
    </submittedName>
</protein>
<reference evidence="1 2" key="1">
    <citation type="submission" date="2019-05" db="EMBL/GenBank/DDBJ databases">
        <title>Nesterenkonia sp. GY074 isolated from the Southern Atlantic Ocean.</title>
        <authorList>
            <person name="Zhang G."/>
        </authorList>
    </citation>
    <scope>NUCLEOTIDE SEQUENCE [LARGE SCALE GENOMIC DNA]</scope>
    <source>
        <strain evidence="1 2">GY074</strain>
    </source>
</reference>
<accession>A0A5R9BC41</accession>
<dbReference type="Proteomes" id="UP000310458">
    <property type="component" value="Unassembled WGS sequence"/>
</dbReference>
<organism evidence="1 2">
    <name type="scientific">Nesterenkonia salmonea</name>
    <dbReference type="NCBI Taxonomy" id="1804987"/>
    <lineage>
        <taxon>Bacteria</taxon>
        <taxon>Bacillati</taxon>
        <taxon>Actinomycetota</taxon>
        <taxon>Actinomycetes</taxon>
        <taxon>Micrococcales</taxon>
        <taxon>Micrococcaceae</taxon>
        <taxon>Nesterenkonia</taxon>
    </lineage>
</organism>
<proteinExistence type="predicted"/>
<dbReference type="RefSeq" id="WP_138253063.1">
    <property type="nucleotide sequence ID" value="NZ_VAVZ01000019.1"/>
</dbReference>
<evidence type="ECO:0000313" key="1">
    <source>
        <dbReference type="EMBL" id="TLP97079.1"/>
    </source>
</evidence>